<dbReference type="OrthoDB" id="6114058at2759"/>
<dbReference type="Pfam" id="PF04923">
    <property type="entry name" value="Ninjurin"/>
    <property type="match status" value="1"/>
</dbReference>
<reference evidence="11" key="2">
    <citation type="submission" date="2024-08" db="UniProtKB">
        <authorList>
            <consortium name="EnsemblMetazoa"/>
        </authorList>
    </citation>
    <scope>IDENTIFICATION</scope>
</reference>
<dbReference type="InterPro" id="IPR007007">
    <property type="entry name" value="Ninjurin"/>
</dbReference>
<dbReference type="Proteomes" id="UP000030742">
    <property type="component" value="Unassembled WGS sequence"/>
</dbReference>
<dbReference type="GO" id="GO:0016020">
    <property type="term" value="C:membrane"/>
    <property type="evidence" value="ECO:0007669"/>
    <property type="project" value="UniProtKB-SubCell"/>
</dbReference>
<evidence type="ECO:0000256" key="7">
    <source>
        <dbReference type="SAM" id="MobiDB-lite"/>
    </source>
</evidence>
<dbReference type="EMBL" id="KB631604">
    <property type="protein sequence ID" value="ERL84611.1"/>
    <property type="molecule type" value="Genomic_DNA"/>
</dbReference>
<dbReference type="Proteomes" id="UP000019118">
    <property type="component" value="Unassembled WGS sequence"/>
</dbReference>
<protein>
    <recommendedName>
        <fullName evidence="14">Ninjurin-1</fullName>
    </recommendedName>
</protein>
<proteinExistence type="inferred from homology"/>
<name>N6TX44_DENPD</name>
<dbReference type="EMBL" id="KB741280">
    <property type="protein sequence ID" value="ENN70892.1"/>
    <property type="molecule type" value="Genomic_DNA"/>
</dbReference>
<gene>
    <name evidence="11" type="primary">109544748</name>
    <name evidence="10" type="ORF">D910_02039</name>
    <name evidence="9" type="ORF">YQE_12297</name>
</gene>
<evidence type="ECO:0008006" key="14">
    <source>
        <dbReference type="Google" id="ProtNLM"/>
    </source>
</evidence>
<evidence type="ECO:0000256" key="8">
    <source>
        <dbReference type="SAM" id="Phobius"/>
    </source>
</evidence>
<dbReference type="KEGG" id="dpa:109544748"/>
<evidence type="ECO:0000256" key="1">
    <source>
        <dbReference type="ARBA" id="ARBA00004141"/>
    </source>
</evidence>
<comment type="subcellular location">
    <subcellularLocation>
        <location evidence="1">Membrane</location>
        <topology evidence="1">Multi-pass membrane protein</topology>
    </subcellularLocation>
</comment>
<feature type="region of interest" description="Disordered" evidence="7">
    <location>
        <begin position="18"/>
        <end position="39"/>
    </location>
</feature>
<evidence type="ECO:0000313" key="12">
    <source>
        <dbReference type="Proteomes" id="UP000019118"/>
    </source>
</evidence>
<evidence type="ECO:0000256" key="3">
    <source>
        <dbReference type="ARBA" id="ARBA00022692"/>
    </source>
</evidence>
<keyword evidence="12" id="KW-1185">Reference proteome</keyword>
<sequence length="173" mass="19087">MDVNDPDEEQLHQELNNIELGAKVPEQENTGNDVPDGGKPDYEEVLTIAMDDEDSSGGTASRILRYGTVGKKTAAQGLMDIALVTANANQLRYILEFNRKSHTFLITLSLIIFSIALQLALAMLLIFKGRYYVKGESKCRNAKLLNTYVLLGVFLITVVNIFIASFTTMDAVP</sequence>
<dbReference type="HOGENOM" id="CLU_1549231_0_0_1"/>
<evidence type="ECO:0000256" key="6">
    <source>
        <dbReference type="ARBA" id="ARBA00023136"/>
    </source>
</evidence>
<accession>N6TX44</accession>
<dbReference type="GO" id="GO:0042246">
    <property type="term" value="P:tissue regeneration"/>
    <property type="evidence" value="ECO:0007669"/>
    <property type="project" value="InterPro"/>
</dbReference>
<evidence type="ECO:0000313" key="9">
    <source>
        <dbReference type="EMBL" id="ENN70892.1"/>
    </source>
</evidence>
<keyword evidence="4" id="KW-0130">Cell adhesion</keyword>
<feature type="transmembrane region" description="Helical" evidence="8">
    <location>
        <begin position="104"/>
        <end position="127"/>
    </location>
</feature>
<evidence type="ECO:0000313" key="10">
    <source>
        <dbReference type="EMBL" id="ERL84611.1"/>
    </source>
</evidence>
<dbReference type="PANTHER" id="PTHR12316">
    <property type="entry name" value="NINJURIN-RELATED"/>
    <property type="match status" value="1"/>
</dbReference>
<keyword evidence="5 8" id="KW-1133">Transmembrane helix</keyword>
<dbReference type="EnsemblMetazoa" id="XM_019915067.1">
    <property type="protein sequence ID" value="XP_019770626.1"/>
    <property type="gene ID" value="LOC109544748"/>
</dbReference>
<dbReference type="GO" id="GO:0007155">
    <property type="term" value="P:cell adhesion"/>
    <property type="evidence" value="ECO:0007669"/>
    <property type="project" value="UniProtKB-KW"/>
</dbReference>
<keyword evidence="3 8" id="KW-0812">Transmembrane</keyword>
<dbReference type="PANTHER" id="PTHR12316:SF1">
    <property type="entry name" value="NINJURIN-B"/>
    <property type="match status" value="1"/>
</dbReference>
<feature type="transmembrane region" description="Helical" evidence="8">
    <location>
        <begin position="148"/>
        <end position="167"/>
    </location>
</feature>
<organism evidence="9">
    <name type="scientific">Dendroctonus ponderosae</name>
    <name type="common">Mountain pine beetle</name>
    <dbReference type="NCBI Taxonomy" id="77166"/>
    <lineage>
        <taxon>Eukaryota</taxon>
        <taxon>Metazoa</taxon>
        <taxon>Ecdysozoa</taxon>
        <taxon>Arthropoda</taxon>
        <taxon>Hexapoda</taxon>
        <taxon>Insecta</taxon>
        <taxon>Pterygota</taxon>
        <taxon>Neoptera</taxon>
        <taxon>Endopterygota</taxon>
        <taxon>Coleoptera</taxon>
        <taxon>Polyphaga</taxon>
        <taxon>Cucujiformia</taxon>
        <taxon>Curculionidae</taxon>
        <taxon>Scolytinae</taxon>
        <taxon>Dendroctonus</taxon>
    </lineage>
</organism>
<comment type="similarity">
    <text evidence="2">Belongs to the ninjurin family.</text>
</comment>
<evidence type="ECO:0000256" key="5">
    <source>
        <dbReference type="ARBA" id="ARBA00022989"/>
    </source>
</evidence>
<feature type="non-terminal residue" evidence="9">
    <location>
        <position position="1"/>
    </location>
</feature>
<evidence type="ECO:0000256" key="4">
    <source>
        <dbReference type="ARBA" id="ARBA00022889"/>
    </source>
</evidence>
<evidence type="ECO:0000313" key="13">
    <source>
        <dbReference type="Proteomes" id="UP000030742"/>
    </source>
</evidence>
<keyword evidence="6 8" id="KW-0472">Membrane</keyword>
<dbReference type="EnsemblMetazoa" id="XM_019915068.1">
    <property type="protein sequence ID" value="XP_019770627.1"/>
    <property type="gene ID" value="LOC109544748"/>
</dbReference>
<evidence type="ECO:0000256" key="2">
    <source>
        <dbReference type="ARBA" id="ARBA00008141"/>
    </source>
</evidence>
<dbReference type="AlphaFoldDB" id="N6TX44"/>
<evidence type="ECO:0000313" key="11">
    <source>
        <dbReference type="EnsemblMetazoa" id="XP_019770626.1"/>
    </source>
</evidence>
<reference evidence="12 13" key="1">
    <citation type="journal article" date="2013" name="Genome Biol.">
        <title>Draft genome of the mountain pine beetle, Dendroctonus ponderosae Hopkins, a major forest pest.</title>
        <authorList>
            <person name="Keeling C.I."/>
            <person name="Yuen M.M."/>
            <person name="Liao N.Y."/>
            <person name="Docking T.R."/>
            <person name="Chan S.K."/>
            <person name="Taylor G.A."/>
            <person name="Palmquist D.L."/>
            <person name="Jackman S.D."/>
            <person name="Nguyen A."/>
            <person name="Li M."/>
            <person name="Henderson H."/>
            <person name="Janes J.K."/>
            <person name="Zhao Y."/>
            <person name="Pandoh P."/>
            <person name="Moore R."/>
            <person name="Sperling F.A."/>
            <person name="Huber D.P."/>
            <person name="Birol I."/>
            <person name="Jones S.J."/>
            <person name="Bohlmann J."/>
        </authorList>
    </citation>
    <scope>NUCLEOTIDE SEQUENCE</scope>
</reference>